<dbReference type="NCBIfam" id="NF045497">
    <property type="entry name" value="IsobCoAmut_IcmF"/>
    <property type="match status" value="1"/>
</dbReference>
<dbReference type="GO" id="GO:0031419">
    <property type="term" value="F:cobalamin binding"/>
    <property type="evidence" value="ECO:0007669"/>
    <property type="project" value="UniProtKB-KW"/>
</dbReference>
<feature type="region of interest" description="Disordered" evidence="13">
    <location>
        <begin position="1032"/>
        <end position="1117"/>
    </location>
</feature>
<feature type="compositionally biased region" description="Basic and acidic residues" evidence="13">
    <location>
        <begin position="96"/>
        <end position="112"/>
    </location>
</feature>
<dbReference type="PANTHER" id="PTHR43087:SF1">
    <property type="entry name" value="LAO_AO TRANSPORT SYSTEM ATPASE"/>
    <property type="match status" value="1"/>
</dbReference>
<dbReference type="InterPro" id="IPR053439">
    <property type="entry name" value="IcmF/GTPase_domain"/>
</dbReference>
<evidence type="ECO:0000313" key="15">
    <source>
        <dbReference type="EMBL" id="GEU28346.1"/>
    </source>
</evidence>
<dbReference type="InterPro" id="IPR027417">
    <property type="entry name" value="P-loop_NTPase"/>
</dbReference>
<evidence type="ECO:0000256" key="5">
    <source>
        <dbReference type="ARBA" id="ARBA00022801"/>
    </source>
</evidence>
<proteinExistence type="inferred from homology"/>
<feature type="region of interest" description="Disordered" evidence="13">
    <location>
        <begin position="1140"/>
        <end position="1176"/>
    </location>
</feature>
<keyword evidence="3" id="KW-0479">Metal-binding</keyword>
<keyword evidence="7" id="KW-0560">Oxidoreductase</keyword>
<feature type="region of interest" description="Disordered" evidence="13">
    <location>
        <begin position="1657"/>
        <end position="1787"/>
    </location>
</feature>
<dbReference type="Gene3D" id="3.40.50.970">
    <property type="match status" value="1"/>
</dbReference>
<feature type="region of interest" description="Disordered" evidence="13">
    <location>
        <begin position="1960"/>
        <end position="1979"/>
    </location>
</feature>
<keyword evidence="8" id="KW-0342">GTP-binding</keyword>
<feature type="compositionally biased region" description="Low complexity" evidence="13">
    <location>
        <begin position="3528"/>
        <end position="3547"/>
    </location>
</feature>
<feature type="compositionally biased region" description="Basic residues" evidence="13">
    <location>
        <begin position="3357"/>
        <end position="3366"/>
    </location>
</feature>
<dbReference type="InterPro" id="IPR006099">
    <property type="entry name" value="MeMalonylCoA_mutase_a/b_cat"/>
</dbReference>
<keyword evidence="10" id="KW-0413">Isomerase</keyword>
<evidence type="ECO:0000256" key="6">
    <source>
        <dbReference type="ARBA" id="ARBA00022842"/>
    </source>
</evidence>
<evidence type="ECO:0000256" key="3">
    <source>
        <dbReference type="ARBA" id="ARBA00022723"/>
    </source>
</evidence>
<dbReference type="GO" id="GO:0004494">
    <property type="term" value="F:methylmalonyl-CoA mutase activity"/>
    <property type="evidence" value="ECO:0007669"/>
    <property type="project" value="InterPro"/>
</dbReference>
<dbReference type="GO" id="GO:0005525">
    <property type="term" value="F:GTP binding"/>
    <property type="evidence" value="ECO:0007669"/>
    <property type="project" value="UniProtKB-KW"/>
</dbReference>
<feature type="compositionally biased region" description="Basic residues" evidence="13">
    <location>
        <begin position="1053"/>
        <end position="1071"/>
    </location>
</feature>
<feature type="compositionally biased region" description="Low complexity" evidence="13">
    <location>
        <begin position="952"/>
        <end position="964"/>
    </location>
</feature>
<dbReference type="EMBL" id="BKCJ010000004">
    <property type="protein sequence ID" value="GEU28346.1"/>
    <property type="molecule type" value="Genomic_DNA"/>
</dbReference>
<feature type="compositionally biased region" description="Basic residues" evidence="13">
    <location>
        <begin position="3555"/>
        <end position="3581"/>
    </location>
</feature>
<dbReference type="Gene3D" id="3.40.50.300">
    <property type="entry name" value="P-loop containing nucleotide triphosphate hydrolases"/>
    <property type="match status" value="1"/>
</dbReference>
<keyword evidence="11" id="KW-0511">Multifunctional enzyme</keyword>
<dbReference type="PANTHER" id="PTHR43087">
    <property type="entry name" value="LYSINE/ARGININE/ORNITHINE TRANSPORT SYSTEM KINASE"/>
    <property type="match status" value="1"/>
</dbReference>
<dbReference type="InterPro" id="IPR052040">
    <property type="entry name" value="GTPase/Isobutyryl-CoA_mutase"/>
</dbReference>
<feature type="compositionally biased region" description="Basic residues" evidence="13">
    <location>
        <begin position="1876"/>
        <end position="1887"/>
    </location>
</feature>
<dbReference type="GO" id="GO:0006637">
    <property type="term" value="P:acyl-CoA metabolic process"/>
    <property type="evidence" value="ECO:0007669"/>
    <property type="project" value="InterPro"/>
</dbReference>
<dbReference type="PROSITE" id="PS51332">
    <property type="entry name" value="B12_BINDING"/>
    <property type="match status" value="1"/>
</dbReference>
<reference evidence="15" key="1">
    <citation type="journal article" date="2019" name="Sci. Rep.">
        <title>Draft genome of Tanacetum cinerariifolium, the natural source of mosquito coil.</title>
        <authorList>
            <person name="Yamashiro T."/>
            <person name="Shiraishi A."/>
            <person name="Satake H."/>
            <person name="Nakayama K."/>
        </authorList>
    </citation>
    <scope>NUCLEOTIDE SEQUENCE</scope>
</reference>
<dbReference type="InterPro" id="IPR009014">
    <property type="entry name" value="Transketo_C/PFOR_II"/>
</dbReference>
<feature type="compositionally biased region" description="Basic residues" evidence="13">
    <location>
        <begin position="381"/>
        <end position="395"/>
    </location>
</feature>
<feature type="compositionally biased region" description="Basic and acidic residues" evidence="13">
    <location>
        <begin position="132"/>
        <end position="142"/>
    </location>
</feature>
<keyword evidence="4" id="KW-0547">Nucleotide-binding</keyword>
<organism evidence="15">
    <name type="scientific">Tanacetum cinerariifolium</name>
    <name type="common">Dalmatian daisy</name>
    <name type="synonym">Chrysanthemum cinerariifolium</name>
    <dbReference type="NCBI Taxonomy" id="118510"/>
    <lineage>
        <taxon>Eukaryota</taxon>
        <taxon>Viridiplantae</taxon>
        <taxon>Streptophyta</taxon>
        <taxon>Embryophyta</taxon>
        <taxon>Tracheophyta</taxon>
        <taxon>Spermatophyta</taxon>
        <taxon>Magnoliopsida</taxon>
        <taxon>eudicotyledons</taxon>
        <taxon>Gunneridae</taxon>
        <taxon>Pentapetalae</taxon>
        <taxon>asterids</taxon>
        <taxon>campanulids</taxon>
        <taxon>Asterales</taxon>
        <taxon>Asteraceae</taxon>
        <taxon>Asteroideae</taxon>
        <taxon>Anthemideae</taxon>
        <taxon>Anthemidinae</taxon>
        <taxon>Tanacetum</taxon>
    </lineage>
</organism>
<feature type="region of interest" description="Disordered" evidence="13">
    <location>
        <begin position="877"/>
        <end position="1016"/>
    </location>
</feature>
<dbReference type="CDD" id="cd03678">
    <property type="entry name" value="MM_CoA_mutase_1"/>
    <property type="match status" value="1"/>
</dbReference>
<dbReference type="Gene3D" id="3.30.9.10">
    <property type="entry name" value="D-Amino Acid Oxidase, subunit A, domain 2"/>
    <property type="match status" value="1"/>
</dbReference>
<evidence type="ECO:0000259" key="14">
    <source>
        <dbReference type="PROSITE" id="PS51332"/>
    </source>
</evidence>
<dbReference type="HAMAP" id="MF_02050">
    <property type="entry name" value="IcmF"/>
    <property type="match status" value="1"/>
</dbReference>
<keyword evidence="5" id="KW-0378">Hydrolase</keyword>
<dbReference type="SUPFAM" id="SSF52242">
    <property type="entry name" value="Cobalamin (vitamin B12)-binding domain"/>
    <property type="match status" value="1"/>
</dbReference>
<dbReference type="InterPro" id="IPR016176">
    <property type="entry name" value="Cbl-dep_enz_cat"/>
</dbReference>
<feature type="region of interest" description="Disordered" evidence="13">
    <location>
        <begin position="3339"/>
        <end position="3435"/>
    </location>
</feature>
<dbReference type="Gene3D" id="3.20.20.240">
    <property type="entry name" value="Methylmalonyl-CoA mutase"/>
    <property type="match status" value="1"/>
</dbReference>
<dbReference type="Pfam" id="PF01642">
    <property type="entry name" value="MM_CoA_mutase"/>
    <property type="match status" value="1"/>
</dbReference>
<dbReference type="SUPFAM" id="SSF51703">
    <property type="entry name" value="Cobalamin (vitamin B12)-dependent enzymes"/>
    <property type="match status" value="1"/>
</dbReference>
<keyword evidence="12" id="KW-0170">Cobalt</keyword>
<gene>
    <name evidence="15" type="ORF">Tci_000324</name>
</gene>
<dbReference type="InterPro" id="IPR006158">
    <property type="entry name" value="Cobalamin-bd"/>
</dbReference>
<dbReference type="InterPro" id="IPR006098">
    <property type="entry name" value="MMCoA_mutase_a_cat"/>
</dbReference>
<feature type="region of interest" description="Disordered" evidence="13">
    <location>
        <begin position="370"/>
        <end position="426"/>
    </location>
</feature>
<feature type="compositionally biased region" description="Basic residues" evidence="13">
    <location>
        <begin position="2220"/>
        <end position="2231"/>
    </location>
</feature>
<feature type="compositionally biased region" description="Basic and acidic residues" evidence="13">
    <location>
        <begin position="416"/>
        <end position="426"/>
    </location>
</feature>
<keyword evidence="2" id="KW-0846">Cobalamin</keyword>
<dbReference type="InterPro" id="IPR033669">
    <property type="entry name" value="IcmF"/>
</dbReference>
<dbReference type="InterPro" id="IPR002938">
    <property type="entry name" value="FAD-bd"/>
</dbReference>
<dbReference type="Gene3D" id="3.40.50.280">
    <property type="entry name" value="Cobalamin-binding domain"/>
    <property type="match status" value="1"/>
</dbReference>
<evidence type="ECO:0000256" key="4">
    <source>
        <dbReference type="ARBA" id="ARBA00022741"/>
    </source>
</evidence>
<accession>A0A699GM86</accession>
<feature type="compositionally biased region" description="Low complexity" evidence="13">
    <location>
        <begin position="272"/>
        <end position="282"/>
    </location>
</feature>
<feature type="compositionally biased region" description="Basic residues" evidence="13">
    <location>
        <begin position="1932"/>
        <end position="1952"/>
    </location>
</feature>
<evidence type="ECO:0000256" key="11">
    <source>
        <dbReference type="ARBA" id="ARBA00023268"/>
    </source>
</evidence>
<dbReference type="InterPro" id="IPR002880">
    <property type="entry name" value="Pyrv_Fd/Flavodoxin_OxRdtase_N"/>
</dbReference>
<feature type="compositionally biased region" description="Low complexity" evidence="13">
    <location>
        <begin position="2065"/>
        <end position="2076"/>
    </location>
</feature>
<dbReference type="InterPro" id="IPR036188">
    <property type="entry name" value="FAD/NAD-bd_sf"/>
</dbReference>
<protein>
    <submittedName>
        <fullName evidence="15">Methylmalonyl-CoA mutase, mitochondrial</fullName>
    </submittedName>
</protein>
<feature type="compositionally biased region" description="Basic residues" evidence="13">
    <location>
        <begin position="1738"/>
        <end position="1752"/>
    </location>
</feature>
<dbReference type="Pfam" id="PF01494">
    <property type="entry name" value="FAD_binding_3"/>
    <property type="match status" value="1"/>
</dbReference>
<evidence type="ECO:0000256" key="1">
    <source>
        <dbReference type="ARBA" id="ARBA00001922"/>
    </source>
</evidence>
<feature type="domain" description="B12-binding" evidence="14">
    <location>
        <begin position="2271"/>
        <end position="2375"/>
    </location>
</feature>
<keyword evidence="9" id="KW-0143">Chaperone</keyword>
<dbReference type="InterPro" id="IPR029061">
    <property type="entry name" value="THDP-binding"/>
</dbReference>
<dbReference type="CDD" id="cd07034">
    <property type="entry name" value="TPP_PYR_PFOR_IOR-alpha_like"/>
    <property type="match status" value="1"/>
</dbReference>
<feature type="compositionally biased region" description="Basic residues" evidence="13">
    <location>
        <begin position="143"/>
        <end position="152"/>
    </location>
</feature>
<dbReference type="SUPFAM" id="SSF52540">
    <property type="entry name" value="P-loop containing nucleoside triphosphate hydrolases"/>
    <property type="match status" value="1"/>
</dbReference>
<dbReference type="FunFam" id="3.40.50.300:FF:001512">
    <property type="entry name" value="Fused isobutyryl-CoA mutase"/>
    <property type="match status" value="1"/>
</dbReference>
<evidence type="ECO:0000256" key="13">
    <source>
        <dbReference type="SAM" id="MobiDB-lite"/>
    </source>
</evidence>
<feature type="compositionally biased region" description="Basic and acidic residues" evidence="13">
    <location>
        <begin position="2232"/>
        <end position="2250"/>
    </location>
</feature>
<feature type="compositionally biased region" description="Low complexity" evidence="13">
    <location>
        <begin position="877"/>
        <end position="908"/>
    </location>
</feature>
<feature type="compositionally biased region" description="Basic and acidic residues" evidence="13">
    <location>
        <begin position="978"/>
        <end position="987"/>
    </location>
</feature>
<dbReference type="SUPFAM" id="SSF51905">
    <property type="entry name" value="FAD/NAD(P)-binding domain"/>
    <property type="match status" value="1"/>
</dbReference>
<dbReference type="GO" id="GO:0003924">
    <property type="term" value="F:GTPase activity"/>
    <property type="evidence" value="ECO:0007669"/>
    <property type="project" value="InterPro"/>
</dbReference>
<dbReference type="Gene3D" id="3.50.50.60">
    <property type="entry name" value="FAD/NAD(P)-binding domain"/>
    <property type="match status" value="1"/>
</dbReference>
<evidence type="ECO:0000256" key="9">
    <source>
        <dbReference type="ARBA" id="ARBA00023186"/>
    </source>
</evidence>
<dbReference type="GO" id="GO:0016491">
    <property type="term" value="F:oxidoreductase activity"/>
    <property type="evidence" value="ECO:0007669"/>
    <property type="project" value="UniProtKB-KW"/>
</dbReference>
<feature type="compositionally biased region" description="Basic residues" evidence="13">
    <location>
        <begin position="1680"/>
        <end position="1695"/>
    </location>
</feature>
<evidence type="ECO:0000256" key="2">
    <source>
        <dbReference type="ARBA" id="ARBA00022628"/>
    </source>
</evidence>
<name>A0A699GM86_TANCI</name>
<dbReference type="Pfam" id="PF03308">
    <property type="entry name" value="MeaB"/>
    <property type="match status" value="1"/>
</dbReference>
<feature type="compositionally biased region" description="Basic residues" evidence="13">
    <location>
        <begin position="214"/>
        <end position="229"/>
    </location>
</feature>
<feature type="region of interest" description="Disordered" evidence="13">
    <location>
        <begin position="2117"/>
        <end position="2140"/>
    </location>
</feature>
<evidence type="ECO:0000256" key="7">
    <source>
        <dbReference type="ARBA" id="ARBA00023002"/>
    </source>
</evidence>
<dbReference type="FunFam" id="3.20.20.240:FF:000003">
    <property type="entry name" value="Fused isobutyryl-CoA mutase"/>
    <property type="match status" value="1"/>
</dbReference>
<dbReference type="GO" id="GO:0046872">
    <property type="term" value="F:metal ion binding"/>
    <property type="evidence" value="ECO:0007669"/>
    <property type="project" value="UniProtKB-KW"/>
</dbReference>
<dbReference type="SUPFAM" id="SSF52518">
    <property type="entry name" value="Thiamin diphosphate-binding fold (THDP-binding)"/>
    <property type="match status" value="1"/>
</dbReference>
<dbReference type="InterPro" id="IPR036724">
    <property type="entry name" value="Cobalamin-bd_sf"/>
</dbReference>
<dbReference type="GO" id="GO:0071949">
    <property type="term" value="F:FAD binding"/>
    <property type="evidence" value="ECO:0007669"/>
    <property type="project" value="InterPro"/>
</dbReference>
<dbReference type="GO" id="GO:0034784">
    <property type="term" value="F:pivalyl-CoA mutase activity"/>
    <property type="evidence" value="ECO:0007669"/>
    <property type="project" value="InterPro"/>
</dbReference>
<evidence type="ECO:0000256" key="12">
    <source>
        <dbReference type="ARBA" id="ARBA00023285"/>
    </source>
</evidence>
<comment type="cofactor">
    <cofactor evidence="1">
        <name>adenosylcob(III)alamin</name>
        <dbReference type="ChEBI" id="CHEBI:18408"/>
    </cofactor>
</comment>
<sequence length="3943" mass="430968">MFWNAVFSTGTRKPKAATTAATMVAAIRPYSMAVIPSSSDANSFAAAMSDVMMNSFCDKVAAEIKDFGSMISPPGRTPYRTAFFSREENGFPTETHGGHDRPPRSYDARHLGDLGGAGTCPRQPHAGADPGRCPRQDFCPRPRRDRGRRTGHHGGYLGPAPSGRTDRVLPGAGRLHRPPRSERGRGQRQRRPHAVAAHLAGRQGRHVPGDRQPHAVHQRHHPGDRRRGQRVPQFPEPARLQRTRFADRPAQPQDLRRPAGQDAGRQQRPGVAHAAGRNGAPPARRRGTAMAGRGGRRPFQACQRPLRPPVRRRGADPDRQPAQFVVPGAGPRVPLRRRGIRRAAALDHARQRQEDHRAFPPERGLARFSAGGQGDGERGLRQHHGVRTARHRAGPRRPGAVLRQKPRPQPGVPLRRAAERRAVAEHREPHRVHIPFRRRLVAHDLVGAAKAQAARQVDRLGLDVDVLPGIEKDVDLGRQQVRFVRFDHHAQPPRLQHHHRPHRVDAHAAHEFLRILRVEVVLAPFIDLAQRGRRRHALVVAAVGRDGVVHVHDGRHLRHVADLPLGLVAGIAAAVAPLVVVQRDVERDRADVGRLPQQVVAVLRMAAHDLPFRFRERTGFVEDGVGHQRLAGIVQQAAQAGLVGGVRIEVARAAKRHQQRAHADRMQERVVVGALHAQQARQGAGIAQDRFGDVLHHRFHLVQFDRLAQPGVLHHGAHQGRGLVADLRGAPHLFAQRHARDHGCLGDQLDDFALGGGLRLGQRGRVLHVEAFGAVDHHVVDARVVDLADFGFGGDQEAVAHERVRHPVAAEWLEGTGSSITNSFPTEFPDRIIIAGCTMCAFILTPRLSGDCNNFHGTAPTSLFCCYRRPRLAVARGAGPARGAAGADPATAPAGRRTGRATAAPFGARNAQHGRGPDFLRTRAGHPQAGGRRPLGRGAIGRTPRRQRHPRAAAQHFGRAGAAAAHRHACALPGNRAAADRGADRQPARAAALGPRQPGRAVRRRPTGPVCHDTLGGRSIALHLPQRRAVCQRRTGADAGPGRGRAADPARPATRRAPAHRQRAARRRTGAVRKPVGTADTRSSHRAHGGAVRLEKHPADQRRASGGGAGARRVPRAVRERRMAGRCGAGIAGPSFFLIPPSPDHGAPTRRHHGGQAHHGDTAMPDDTTGRGLAAGAPDSNVNLDVSLDDKYTKLTGAIFLSGVQALVRLPLMQRVRDQAAGLNTAGFISGYRGSPLGGLDENLWKAQPHLAAHHVQFVPGVNEDLAATAVWGSQQVDLIGAAKYDGVFAMWYGKGPGVDRCGDVFKHMNHAGTARHGGVLLVAGDDHGAYSSTLPHQSDHLFSASMIPVLYPCNVQEYLDLGVHGWAMSRFSGCAVAFKALADTVESSSSVDADPFRVTVKIPQDFVMPEGGLNARLSSIPLGRQARNQEALMQDYKIYAALAYARANRLNHTTIGSADARLGIIASGKSYLDVLEALEELGIDEALAATVGLRLFKVAMPWPLEPDSVRAFAQGLDEILVVEEKRQMVEYQLKEQLYNWRDDVRPRVIGKFDEKGEWVAPRGAWLLTSKADFSVSQVARVIASRIERLDLDAATRAQIAARLAFLDAKDAVLSKAVSTPLRPAFYCSGRAVDRASCIFQNSARVPEPRRRHVFSLRLPGDPRGRCRPRQHHLQDSLQRRRGHDRRPARGRHHVRAPDCAADGGRRRAPHRAGDRRPGALRRPRQPAGAGVAARPQGHGRRAARAARVCRRVRADLRPDLRRRKAPPPQKGRLSRRRQAHGDQRRRVRRLRRLRRAVELRVHPAQGDGIRTQAHHRPIVVQQGLFVRQGFLSQLCHRGRRSAEKKPRRRDKNRGVCGVAGTGAAVVRAAIQHPDQRHRRHRRHHRGRLDGHGRPPRGQGRVRAGHDRHVAKKRLRHVARENRPHPGPPARAAHRHRRGGSGARMRHAHGRRGRCDFQDARRPHAGRDQPAPAAAGHVRARRRLAVPGRGSAGPDCRIGGRRRRRFHRRHPAGHGADGRLDRRQPVHAGLRLAARPHSVDGSGAAARDRIEWRGRGVQSAKLRVGPARGRGPATRGMRGRAGAGGGAAPAAKPGRHRRQARGLSDRLPGRRLCSAVQRPGDHRARARNRAGTRSQAVHGGGKTLFQADGLQGRIRSGAPVHGRPLCRTAGAAVRGKFFRQVQPGAAAVLEKRRPGPPGESGIRLVDVDRLQAAGQTERAARRRVRSVRLHRRAQDGAGADRRLSDHDRHGAGTAHAGQPRAGRGTGQPAGKVVHLGHNRSVDEVVTAALAEDVQGIAISSYQGGHVEYFKYMIDLLRQRGGAHIKVFGGGGGVIVPDEIAELHAYGVTRIFSPEDGQRMGLAGMIAWMVEQCDIDLSQFAPTSLAALQEGDIDTRHRPLAQLITALENERAAPTLRAQLVAAAHALPVPVLGITGTGGAGKSSLTDELIRRIRLDQGDALNIAVISIDPSRRKSGGALLGDRIRMNAINPWQGSQGMQSRVFMRSLATRDAGSEISQALPDVIAACQVAGFDLVIVETSGIGQGDAAIVPHVDVSLYVMTPEFGAASQLEKIDMLDFADVIAINKFDRKGAQDALRDVAKQYQRNRELWSVPPHEMPVYGTQASRFNDDGVTALYQGLLPLLARCGLRTGAGKLAPAAGLQTVRHSTGKHVIVPPARARYLAEIADTVRGYHRTTRRQVTLARERQQLTESGRMLAAARQPAGIDAATGASTGASIHAAIAALIDERDAAMDAGPKKLLAQWPALQAAYDGDDYVTTIRDKELRTRLVQHTLSGTRIRKVALPRFEDHGEILRFLMLENVPGAFPYTAGVFPFKREGEDPTRMFAGEGDAFRTNRRFKLVSTGMDAKRLSTAFDSVTLYGADPALRPDIYGKVGNSGVSIATLDDMKVLYDGFDLCSPSTSVSMTINGPAPTILAMFMNTAIDQQIDRFAAQHGRQPDAGEAATLRAWVLQNVRGTVQADILKEDQGQNTCIFSTEFSLKVMGDIQQYFVDHQVRNFYSVSISGYHIAEAGANPVSQLAFTLSNGFTFVEAYLARGMHIDDFAPNLSFFFSNGMDPEYTVLGRVARRIWAVAMRDKYGANDRSQKLKYHVQTSGRSLHAQEIDFNDIRTTLQALIAIYDNCNSLHTNAYDEAITTPTDDSVRRALAIQLIINREWGLARNENPSQGAYIIDELTDLVEEAVLQEFERIAERGGVLGAMETGYQRGKIQEESMLYEQQKHDGTLPIIGVNTFRNPKAGDAPQKIELARSTDDEKQSQLQRLADFHARHASASPQALAALQQAAIDNANVFERLMDAVRVCSLGQITTALFETGGIDHPGGFHAIHQSRNPVRPAPQRLHPRRRRQRPRAAGLCRRPGWRRRQRRAVGGFCHAGRASTGEPARRAASGRRHPGASGQGDRADRRPRPSQAGHLQHRVARSLGRRPAAGLHPDPGAAAGARWHAVRDRSERCRHAILTICCGCAWLSRQPCGARVQPHGRRRAAQAWPDARAGRSAAAAVLERPDAATRSGARVRGQAAGDGGAARQARSGRPDRTHAARHRQARGQRLPDRRRPRRCRHRPRRTAQGECAGRDRFLGTGSVRTGRPARPPDRQPRTRHDLDISRVIVAGTTTAWWLTKAGFDIDVVERAPVFRDGGQNVDVRGNAREVLRKMGLEDRALARSTKERGTDWVDENDRVVARFAAKDSDTDSGPTAEMEIRRGDIARIIYDAASDKAHFRFGDSIAKIAQDDNGVDVTFASGQQARYDVVVVAEGVGSSTRELVFPGENEVRWMDLTVAYFSVPRLPTDSPYARQYNTVDGRGAVLKPALDDRLGAYLGIQKKPAGENDWTPQQQRRFILEQFAHDGWEFPRILAVMKDVDDFYFDVLRQVHMKRWASGRVVLTGDAAWCPTPLSGIGTSLAIVGGYVLAGELARSADRTAAVAASV</sequence>
<feature type="region of interest" description="Disordered" evidence="13">
    <location>
        <begin position="89"/>
        <end position="333"/>
    </location>
</feature>
<evidence type="ECO:0000256" key="8">
    <source>
        <dbReference type="ARBA" id="ARBA00023134"/>
    </source>
</evidence>
<feature type="region of interest" description="Disordered" evidence="13">
    <location>
        <begin position="1870"/>
        <end position="1954"/>
    </location>
</feature>
<feature type="region of interest" description="Disordered" evidence="13">
    <location>
        <begin position="2065"/>
        <end position="2102"/>
    </location>
</feature>
<evidence type="ECO:0000256" key="10">
    <source>
        <dbReference type="ARBA" id="ARBA00023235"/>
    </source>
</evidence>
<dbReference type="NCBIfam" id="TIGR00641">
    <property type="entry name" value="acid_CoA_mut_N"/>
    <property type="match status" value="1"/>
</dbReference>
<keyword evidence="6" id="KW-0460">Magnesium</keyword>
<comment type="caution">
    <text evidence="15">The sequence shown here is derived from an EMBL/GenBank/DDBJ whole genome shotgun (WGS) entry which is preliminary data.</text>
</comment>
<feature type="compositionally biased region" description="Basic and acidic residues" evidence="13">
    <location>
        <begin position="1093"/>
        <end position="1103"/>
    </location>
</feature>
<feature type="region of interest" description="Disordered" evidence="13">
    <location>
        <begin position="3517"/>
        <end position="3614"/>
    </location>
</feature>
<feature type="region of interest" description="Disordered" evidence="13">
    <location>
        <begin position="2216"/>
        <end position="2272"/>
    </location>
</feature>
<dbReference type="GO" id="GO:0047727">
    <property type="term" value="F:isobutyryl-CoA mutase activity"/>
    <property type="evidence" value="ECO:0007669"/>
    <property type="project" value="InterPro"/>
</dbReference>
<dbReference type="SUPFAM" id="SSF52922">
    <property type="entry name" value="TK C-terminal domain-like"/>
    <property type="match status" value="1"/>
</dbReference>